<dbReference type="InterPro" id="IPR029058">
    <property type="entry name" value="AB_hydrolase_fold"/>
</dbReference>
<accession>A0A1F5P7W9</accession>
<reference evidence="1 2" key="1">
    <citation type="journal article" date="2016" name="Nat. Commun.">
        <title>Thousands of microbial genomes shed light on interconnected biogeochemical processes in an aquifer system.</title>
        <authorList>
            <person name="Anantharaman K."/>
            <person name="Brown C.T."/>
            <person name="Hug L.A."/>
            <person name="Sharon I."/>
            <person name="Castelle C.J."/>
            <person name="Probst A.J."/>
            <person name="Thomas B.C."/>
            <person name="Singh A."/>
            <person name="Wilkins M.J."/>
            <person name="Karaoz U."/>
            <person name="Brodie E.L."/>
            <person name="Williams K.H."/>
            <person name="Hubbard S.S."/>
            <person name="Banfield J.F."/>
        </authorList>
    </citation>
    <scope>NUCLEOTIDE SEQUENCE [LARGE SCALE GENOMIC DNA]</scope>
</reference>
<dbReference type="GO" id="GO:0016787">
    <property type="term" value="F:hydrolase activity"/>
    <property type="evidence" value="ECO:0007669"/>
    <property type="project" value="InterPro"/>
</dbReference>
<name>A0A1F5P7W9_9BACT</name>
<dbReference type="Gene3D" id="3.40.50.1820">
    <property type="entry name" value="alpha/beta hydrolase"/>
    <property type="match status" value="1"/>
</dbReference>
<dbReference type="AlphaFoldDB" id="A0A1F5P7W9"/>
<dbReference type="PANTHER" id="PTHR15394:SF3">
    <property type="entry name" value="SERINE HYDROLASE RBBP9"/>
    <property type="match status" value="1"/>
</dbReference>
<evidence type="ECO:0000313" key="1">
    <source>
        <dbReference type="EMBL" id="OGE86021.1"/>
    </source>
</evidence>
<dbReference type="STRING" id="1817832.A3J48_03240"/>
<dbReference type="Proteomes" id="UP000176786">
    <property type="component" value="Unassembled WGS sequence"/>
</dbReference>
<dbReference type="Pfam" id="PF06821">
    <property type="entry name" value="Ser_hydrolase"/>
    <property type="match status" value="1"/>
</dbReference>
<sequence length="187" mass="20796">MKNRVFIIHGYGGHPSDNWFPWLKTELEKLGYEVYVPAMPNTDTPQLAEWLSSLKALISTPDGNTYFVGHSLGCITILRYLESLGENQKVGGAVLAAAFIDPIILKEVNHFVSEPLNAEKIKQSVVKGLVVVNSDNDPYMPFEQAEKLKLLLNSRLIKVHNGAHLSAEAGYTQLPVVLEELDKLINK</sequence>
<comment type="caution">
    <text evidence="1">The sequence shown here is derived from an EMBL/GenBank/DDBJ whole genome shotgun (WGS) entry which is preliminary data.</text>
</comment>
<dbReference type="SUPFAM" id="SSF53474">
    <property type="entry name" value="alpha/beta-Hydrolases"/>
    <property type="match status" value="1"/>
</dbReference>
<protein>
    <recommendedName>
        <fullName evidence="3">Serine hydrolase family protein</fullName>
    </recommendedName>
</protein>
<gene>
    <name evidence="1" type="ORF">A3J48_03240</name>
</gene>
<dbReference type="EMBL" id="MFES01000016">
    <property type="protein sequence ID" value="OGE86021.1"/>
    <property type="molecule type" value="Genomic_DNA"/>
</dbReference>
<dbReference type="InterPro" id="IPR010662">
    <property type="entry name" value="RBBP9/YdeN"/>
</dbReference>
<organism evidence="1 2">
    <name type="scientific">Candidatus Doudnabacteria bacterium RIFCSPHIGHO2_02_FULL_46_11</name>
    <dbReference type="NCBI Taxonomy" id="1817832"/>
    <lineage>
        <taxon>Bacteria</taxon>
        <taxon>Candidatus Doudnaibacteriota</taxon>
    </lineage>
</organism>
<dbReference type="PANTHER" id="PTHR15394">
    <property type="entry name" value="SERINE HYDROLASE RBBP9"/>
    <property type="match status" value="1"/>
</dbReference>
<evidence type="ECO:0000313" key="2">
    <source>
        <dbReference type="Proteomes" id="UP000176786"/>
    </source>
</evidence>
<proteinExistence type="predicted"/>
<evidence type="ECO:0008006" key="3">
    <source>
        <dbReference type="Google" id="ProtNLM"/>
    </source>
</evidence>